<organism evidence="1 2">
    <name type="scientific">Rubrivivax rivuli</name>
    <dbReference type="NCBI Taxonomy" id="1862385"/>
    <lineage>
        <taxon>Bacteria</taxon>
        <taxon>Pseudomonadati</taxon>
        <taxon>Pseudomonadota</taxon>
        <taxon>Betaproteobacteria</taxon>
        <taxon>Burkholderiales</taxon>
        <taxon>Sphaerotilaceae</taxon>
        <taxon>Rubrivivax</taxon>
    </lineage>
</organism>
<evidence type="ECO:0000313" key="1">
    <source>
        <dbReference type="EMBL" id="RVU49346.1"/>
    </source>
</evidence>
<dbReference type="Proteomes" id="UP000285575">
    <property type="component" value="Unassembled WGS sequence"/>
</dbReference>
<proteinExistence type="predicted"/>
<name>A0A437RRC3_9BURK</name>
<protein>
    <submittedName>
        <fullName evidence="1">Uncharacterized protein</fullName>
    </submittedName>
</protein>
<dbReference type="OrthoDB" id="9078243at2"/>
<sequence>MIVTPASSQRFVSKARLPALPARPRSRSAGAVADTPPLQLKASDAQTLVVGSGLVVAAQKVPVQMREDLINCTLFAQLVATAEVGDASQATAWYTAYFGALSALGWAQSDQRFERYEFKSSGAIAHEAVLPVVSALLGPQASALAVLQAAFDGLKSMEDNAPWLTLFERQSRREQSAHFQVATAEMAPGGLLQVALAAFELQAHTEMTQVLFFKFNKARTRLHYASGKATIYEAALATQREALATRLAAYRQAYVGQVKLPALPALPPLPRP</sequence>
<comment type="caution">
    <text evidence="1">The sequence shown here is derived from an EMBL/GenBank/DDBJ whole genome shotgun (WGS) entry which is preliminary data.</text>
</comment>
<evidence type="ECO:0000313" key="2">
    <source>
        <dbReference type="Proteomes" id="UP000285575"/>
    </source>
</evidence>
<accession>A0A437RRC3</accession>
<gene>
    <name evidence="1" type="ORF">EOE66_01875</name>
</gene>
<reference evidence="1 2" key="1">
    <citation type="submission" date="2019-01" db="EMBL/GenBank/DDBJ databases">
        <authorList>
            <person name="Chen W.-M."/>
        </authorList>
    </citation>
    <scope>NUCLEOTIDE SEQUENCE [LARGE SCALE GENOMIC DNA]</scope>
    <source>
        <strain evidence="1 2">KYPY4</strain>
    </source>
</reference>
<dbReference type="RefSeq" id="WP_128226983.1">
    <property type="nucleotide sequence ID" value="NZ_SACR01000001.1"/>
</dbReference>
<dbReference type="EMBL" id="SACR01000001">
    <property type="protein sequence ID" value="RVU49346.1"/>
    <property type="molecule type" value="Genomic_DNA"/>
</dbReference>
<keyword evidence="2" id="KW-1185">Reference proteome</keyword>
<dbReference type="AlphaFoldDB" id="A0A437RRC3"/>